<organism evidence="2 3">
    <name type="scientific">Seminavis robusta</name>
    <dbReference type="NCBI Taxonomy" id="568900"/>
    <lineage>
        <taxon>Eukaryota</taxon>
        <taxon>Sar</taxon>
        <taxon>Stramenopiles</taxon>
        <taxon>Ochrophyta</taxon>
        <taxon>Bacillariophyta</taxon>
        <taxon>Bacillariophyceae</taxon>
        <taxon>Bacillariophycidae</taxon>
        <taxon>Naviculales</taxon>
        <taxon>Naviculaceae</taxon>
        <taxon>Seminavis</taxon>
    </lineage>
</organism>
<reference evidence="2" key="1">
    <citation type="submission" date="2020-06" db="EMBL/GenBank/DDBJ databases">
        <authorList>
            <consortium name="Plant Systems Biology data submission"/>
        </authorList>
    </citation>
    <scope>NUCLEOTIDE SEQUENCE</scope>
    <source>
        <strain evidence="2">D6</strain>
    </source>
</reference>
<comment type="caution">
    <text evidence="2">The sequence shown here is derived from an EMBL/GenBank/DDBJ whole genome shotgun (WGS) entry which is preliminary data.</text>
</comment>
<evidence type="ECO:0000256" key="1">
    <source>
        <dbReference type="ARBA" id="ARBA00023604"/>
    </source>
</evidence>
<dbReference type="GO" id="GO:0016491">
    <property type="term" value="F:oxidoreductase activity"/>
    <property type="evidence" value="ECO:0007669"/>
    <property type="project" value="InterPro"/>
</dbReference>
<accession>A0A9N8DYM1</accession>
<protein>
    <submittedName>
        <fullName evidence="2">Uncharacterized protein</fullName>
    </submittedName>
</protein>
<dbReference type="Proteomes" id="UP001153069">
    <property type="component" value="Unassembled WGS sequence"/>
</dbReference>
<comment type="similarity">
    <text evidence="1">Belongs to the asaB hydroxylase/desaturase family.</text>
</comment>
<dbReference type="EMBL" id="CAICTM010000345">
    <property type="protein sequence ID" value="CAB9508414.1"/>
    <property type="molecule type" value="Genomic_DNA"/>
</dbReference>
<dbReference type="PANTHER" id="PTHR34598">
    <property type="entry name" value="BLL6449 PROTEIN"/>
    <property type="match status" value="1"/>
</dbReference>
<dbReference type="AlphaFoldDB" id="A0A9N8DYM1"/>
<gene>
    <name evidence="2" type="ORF">SEMRO_346_G122710.1</name>
</gene>
<name>A0A9N8DYM1_9STRA</name>
<dbReference type="PANTHER" id="PTHR34598:SF3">
    <property type="entry name" value="OXIDOREDUCTASE AN1597"/>
    <property type="match status" value="1"/>
</dbReference>
<dbReference type="NCBIfam" id="NF041278">
    <property type="entry name" value="CmcJ_NvfI_EfuI"/>
    <property type="match status" value="1"/>
</dbReference>
<sequence>MNIHLLGPFLAFAVSPNNNSNNAPTAEASSGDSNFWPLLQLPPDAAIHYDESNGSKGHLEAVDSMMNYCASHVTHMQTRRDLGGTDSALEGASWDSVTLRINNARRSECLLDRQGFQLVSCPVTGGEIHFKDSEDVIDHYYPLCEKVLLESTGASLVKAFDHNVRVSGSKNHDKEGNTVLQQPIGVVHNDYTHVSAPRRLEQLGKPPKANDSMKSRLEAQGLNSLLDPTIVQEVLEGKRRFAFCNVWRNIQPCKTPIQQFPLACVDATTQELKDFLTFQIIYADRIGENYFSRYQTRHKWCYFPEMLPSEALVLKQWDSQGTLALKKEMDQVQDFISTFSLHSAFEDPSSPPDAPSRESIEVRCVLIWDKKE</sequence>
<evidence type="ECO:0000313" key="3">
    <source>
        <dbReference type="Proteomes" id="UP001153069"/>
    </source>
</evidence>
<dbReference type="OrthoDB" id="412788at2759"/>
<dbReference type="InterPro" id="IPR044053">
    <property type="entry name" value="AsaB-like"/>
</dbReference>
<proteinExistence type="inferred from homology"/>
<keyword evidence="3" id="KW-1185">Reference proteome</keyword>
<evidence type="ECO:0000313" key="2">
    <source>
        <dbReference type="EMBL" id="CAB9508414.1"/>
    </source>
</evidence>